<evidence type="ECO:0000313" key="3">
    <source>
        <dbReference type="Proteomes" id="UP000298327"/>
    </source>
</evidence>
<accession>A0A4Y9Y4L8</accession>
<reference evidence="2 3" key="1">
    <citation type="submission" date="2019-02" db="EMBL/GenBank/DDBJ databases">
        <title>Genome sequencing of the rare red list fungi Dentipellis fragilis.</title>
        <authorList>
            <person name="Buettner E."/>
            <person name="Kellner H."/>
        </authorList>
    </citation>
    <scope>NUCLEOTIDE SEQUENCE [LARGE SCALE GENOMIC DNA]</scope>
    <source>
        <strain evidence="2 3">DSM 105465</strain>
    </source>
</reference>
<keyword evidence="3" id="KW-1185">Reference proteome</keyword>
<proteinExistence type="predicted"/>
<gene>
    <name evidence="2" type="ORF">EVG20_g8564</name>
</gene>
<name>A0A4Y9Y4L8_9AGAM</name>
<dbReference type="EMBL" id="SEOQ01000753">
    <property type="protein sequence ID" value="TFY57406.1"/>
    <property type="molecule type" value="Genomic_DNA"/>
</dbReference>
<evidence type="ECO:0000313" key="2">
    <source>
        <dbReference type="EMBL" id="TFY57406.1"/>
    </source>
</evidence>
<organism evidence="2 3">
    <name type="scientific">Dentipellis fragilis</name>
    <dbReference type="NCBI Taxonomy" id="205917"/>
    <lineage>
        <taxon>Eukaryota</taxon>
        <taxon>Fungi</taxon>
        <taxon>Dikarya</taxon>
        <taxon>Basidiomycota</taxon>
        <taxon>Agaricomycotina</taxon>
        <taxon>Agaricomycetes</taxon>
        <taxon>Russulales</taxon>
        <taxon>Hericiaceae</taxon>
        <taxon>Dentipellis</taxon>
    </lineage>
</organism>
<feature type="compositionally biased region" description="Basic and acidic residues" evidence="1">
    <location>
        <begin position="93"/>
        <end position="109"/>
    </location>
</feature>
<feature type="compositionally biased region" description="Polar residues" evidence="1">
    <location>
        <begin position="72"/>
        <end position="90"/>
    </location>
</feature>
<dbReference type="AlphaFoldDB" id="A0A4Y9Y4L8"/>
<evidence type="ECO:0000256" key="1">
    <source>
        <dbReference type="SAM" id="MobiDB-lite"/>
    </source>
</evidence>
<dbReference type="Proteomes" id="UP000298327">
    <property type="component" value="Unassembled WGS sequence"/>
</dbReference>
<protein>
    <submittedName>
        <fullName evidence="2">Uncharacterized protein</fullName>
    </submittedName>
</protein>
<sequence>MKTNDDYSCTHGYISNIDTRFANRTRTAAAAADSEPCTPYIPSDAPCEPRASTKGYTQASRHTAPAPRQHPGPSSSSLEASLHAQASNARARQAPDRPGEESEAPKRDP</sequence>
<comment type="caution">
    <text evidence="2">The sequence shown here is derived from an EMBL/GenBank/DDBJ whole genome shotgun (WGS) entry which is preliminary data.</text>
</comment>
<feature type="region of interest" description="Disordered" evidence="1">
    <location>
        <begin position="25"/>
        <end position="109"/>
    </location>
</feature>